<evidence type="ECO:0000256" key="3">
    <source>
        <dbReference type="ARBA" id="ARBA00022692"/>
    </source>
</evidence>
<dbReference type="SUPFAM" id="SSF144091">
    <property type="entry name" value="Rhomboid-like"/>
    <property type="match status" value="1"/>
</dbReference>
<organism evidence="9 10">
    <name type="scientific">Paraphaeosphaeria sporulosa</name>
    <dbReference type="NCBI Taxonomy" id="1460663"/>
    <lineage>
        <taxon>Eukaryota</taxon>
        <taxon>Fungi</taxon>
        <taxon>Dikarya</taxon>
        <taxon>Ascomycota</taxon>
        <taxon>Pezizomycotina</taxon>
        <taxon>Dothideomycetes</taxon>
        <taxon>Pleosporomycetidae</taxon>
        <taxon>Pleosporales</taxon>
        <taxon>Massarineae</taxon>
        <taxon>Didymosphaeriaceae</taxon>
        <taxon>Paraphaeosphaeria</taxon>
    </lineage>
</organism>
<dbReference type="GeneID" id="28766389"/>
<dbReference type="AlphaFoldDB" id="A0A177CH88"/>
<keyword evidence="5 7" id="KW-1133">Transmembrane helix</keyword>
<dbReference type="OrthoDB" id="418595at2759"/>
<feature type="domain" description="Peptidase S54 rhomboid" evidence="8">
    <location>
        <begin position="70"/>
        <end position="218"/>
    </location>
</feature>
<feature type="transmembrane region" description="Helical" evidence="7">
    <location>
        <begin position="33"/>
        <end position="53"/>
    </location>
</feature>
<dbReference type="GO" id="GO:0006465">
    <property type="term" value="P:signal peptide processing"/>
    <property type="evidence" value="ECO:0007669"/>
    <property type="project" value="TreeGrafter"/>
</dbReference>
<evidence type="ECO:0000256" key="1">
    <source>
        <dbReference type="ARBA" id="ARBA00004141"/>
    </source>
</evidence>
<feature type="transmembrane region" description="Helical" evidence="7">
    <location>
        <begin position="142"/>
        <end position="163"/>
    </location>
</feature>
<dbReference type="GO" id="GO:0004252">
    <property type="term" value="F:serine-type endopeptidase activity"/>
    <property type="evidence" value="ECO:0007669"/>
    <property type="project" value="InterPro"/>
</dbReference>
<sequence>MQGLHDRSTDGTYSRNLKKKKEEFVLNRSSVLVSHRGLSLTVVGLNLAVFLYGRENPRNYWKLLDKPGCTWTLLTTAFCHKDLQHLSANMFSLVPEIPQVLQVCGQSPYQFVAFYISAAIISSYAQRAVSYTRWTQQWSSRFFIGEPISMGASGVAMAIFAASCFAEPPWASPSFLLSALTLVRQVTLDFGGLIHNKGNIGYAAHLAGAVFGAMYAYFNADRYLWSNLVHLFSVYLPKSPPPTPRHKDLDLDEIVRRLNESA</sequence>
<proteinExistence type="inferred from homology"/>
<evidence type="ECO:0000313" key="10">
    <source>
        <dbReference type="Proteomes" id="UP000077069"/>
    </source>
</evidence>
<dbReference type="Proteomes" id="UP000077069">
    <property type="component" value="Unassembled WGS sequence"/>
</dbReference>
<keyword evidence="10" id="KW-1185">Reference proteome</keyword>
<accession>A0A177CH88</accession>
<reference evidence="9 10" key="1">
    <citation type="submission" date="2016-05" db="EMBL/GenBank/DDBJ databases">
        <title>Comparative analysis of secretome profiles of manganese(II)-oxidizing ascomycete fungi.</title>
        <authorList>
            <consortium name="DOE Joint Genome Institute"/>
            <person name="Zeiner C.A."/>
            <person name="Purvine S.O."/>
            <person name="Zink E.M."/>
            <person name="Wu S."/>
            <person name="Pasa-Tolic L."/>
            <person name="Chaput D.L."/>
            <person name="Haridas S."/>
            <person name="Grigoriev I.V."/>
            <person name="Santelli C.M."/>
            <person name="Hansel C.M."/>
        </authorList>
    </citation>
    <scope>NUCLEOTIDE SEQUENCE [LARGE SCALE GENOMIC DNA]</scope>
    <source>
        <strain evidence="9 10">AP3s5-JAC2a</strain>
    </source>
</reference>
<dbReference type="GO" id="GO:0016020">
    <property type="term" value="C:membrane"/>
    <property type="evidence" value="ECO:0007669"/>
    <property type="project" value="UniProtKB-SubCell"/>
</dbReference>
<dbReference type="STRING" id="1460663.A0A177CH88"/>
<dbReference type="Gene3D" id="1.20.1540.10">
    <property type="entry name" value="Rhomboid-like"/>
    <property type="match status" value="1"/>
</dbReference>
<protein>
    <recommendedName>
        <fullName evidence="8">Peptidase S54 rhomboid domain-containing protein</fullName>
    </recommendedName>
</protein>
<evidence type="ECO:0000256" key="7">
    <source>
        <dbReference type="SAM" id="Phobius"/>
    </source>
</evidence>
<dbReference type="RefSeq" id="XP_018036677.1">
    <property type="nucleotide sequence ID" value="XM_018182903.1"/>
</dbReference>
<dbReference type="InterPro" id="IPR035952">
    <property type="entry name" value="Rhomboid-like_sf"/>
</dbReference>
<evidence type="ECO:0000256" key="4">
    <source>
        <dbReference type="ARBA" id="ARBA00022801"/>
    </source>
</evidence>
<dbReference type="Pfam" id="PF01694">
    <property type="entry name" value="Rhomboid"/>
    <property type="match status" value="1"/>
</dbReference>
<evidence type="ECO:0000256" key="2">
    <source>
        <dbReference type="ARBA" id="ARBA00009045"/>
    </source>
</evidence>
<dbReference type="InParanoid" id="A0A177CH88"/>
<comment type="similarity">
    <text evidence="2">Belongs to the peptidase S54 family.</text>
</comment>
<dbReference type="InterPro" id="IPR050925">
    <property type="entry name" value="Rhomboid_protease_S54"/>
</dbReference>
<name>A0A177CH88_9PLEO</name>
<feature type="transmembrane region" description="Helical" evidence="7">
    <location>
        <begin position="200"/>
        <end position="218"/>
    </location>
</feature>
<evidence type="ECO:0000256" key="6">
    <source>
        <dbReference type="ARBA" id="ARBA00023136"/>
    </source>
</evidence>
<evidence type="ECO:0000256" key="5">
    <source>
        <dbReference type="ARBA" id="ARBA00022989"/>
    </source>
</evidence>
<dbReference type="EMBL" id="KV441552">
    <property type="protein sequence ID" value="OAG06312.1"/>
    <property type="molecule type" value="Genomic_DNA"/>
</dbReference>
<keyword evidence="6 7" id="KW-0472">Membrane</keyword>
<dbReference type="InterPro" id="IPR022764">
    <property type="entry name" value="Peptidase_S54_rhomboid_dom"/>
</dbReference>
<keyword evidence="4" id="KW-0378">Hydrolase</keyword>
<comment type="subcellular location">
    <subcellularLocation>
        <location evidence="1">Membrane</location>
        <topology evidence="1">Multi-pass membrane protein</topology>
    </subcellularLocation>
</comment>
<dbReference type="PANTHER" id="PTHR43731">
    <property type="entry name" value="RHOMBOID PROTEASE"/>
    <property type="match status" value="1"/>
</dbReference>
<keyword evidence="3 7" id="KW-0812">Transmembrane</keyword>
<gene>
    <name evidence="9" type="ORF">CC84DRAFT_1217550</name>
</gene>
<evidence type="ECO:0000313" key="9">
    <source>
        <dbReference type="EMBL" id="OAG06312.1"/>
    </source>
</evidence>
<evidence type="ECO:0000259" key="8">
    <source>
        <dbReference type="Pfam" id="PF01694"/>
    </source>
</evidence>
<dbReference type="PANTHER" id="PTHR43731:SF14">
    <property type="entry name" value="PRESENILIN-ASSOCIATED RHOMBOID-LIKE PROTEIN, MITOCHONDRIAL"/>
    <property type="match status" value="1"/>
</dbReference>